<sequence length="152" mass="16817">MEAVDLRCRPSTARFVLRHPAQGEATYPGVHFDLRRPGATPMITDEGDDQGQRYFDRRRIDLGGGSEPGGLRIAATVDAQSCDWAIRAAYRDASGTRGEVVLRDGDEPFHAEGLPAAPEQFYLAQVAPYRLTPCHEPAYAEDRLCRLFLRGA</sequence>
<organism evidence="1 2">
    <name type="scientific">Streptomyces showdoensis</name>
    <dbReference type="NCBI Taxonomy" id="68268"/>
    <lineage>
        <taxon>Bacteria</taxon>
        <taxon>Bacillati</taxon>
        <taxon>Actinomycetota</taxon>
        <taxon>Actinomycetes</taxon>
        <taxon>Kitasatosporales</taxon>
        <taxon>Streptomycetaceae</taxon>
        <taxon>Streptomyces</taxon>
    </lineage>
</organism>
<evidence type="ECO:0000313" key="2">
    <source>
        <dbReference type="Proteomes" id="UP000265325"/>
    </source>
</evidence>
<proteinExistence type="predicted"/>
<reference evidence="1 2" key="1">
    <citation type="submission" date="2015-05" db="EMBL/GenBank/DDBJ databases">
        <title>Draft Genome assembly of Streptomyces showdoensis.</title>
        <authorList>
            <person name="Thapa K.K."/>
            <person name="Metsa-Ketela M."/>
        </authorList>
    </citation>
    <scope>NUCLEOTIDE SEQUENCE [LARGE SCALE GENOMIC DNA]</scope>
    <source>
        <strain evidence="1 2">ATCC 15227</strain>
    </source>
</reference>
<dbReference type="AlphaFoldDB" id="A0A2P2GTP0"/>
<gene>
    <name evidence="1" type="ORF">VO63_08905</name>
</gene>
<keyword evidence="2" id="KW-1185">Reference proteome</keyword>
<accession>A0A2P2GTP0</accession>
<comment type="caution">
    <text evidence="1">The sequence shown here is derived from an EMBL/GenBank/DDBJ whole genome shotgun (WGS) entry which is preliminary data.</text>
</comment>
<name>A0A2P2GTP0_STREW</name>
<dbReference type="EMBL" id="LAQS01000010">
    <property type="protein sequence ID" value="KKZ74295.1"/>
    <property type="molecule type" value="Genomic_DNA"/>
</dbReference>
<dbReference type="Proteomes" id="UP000265325">
    <property type="component" value="Unassembled WGS sequence"/>
</dbReference>
<evidence type="ECO:0000313" key="1">
    <source>
        <dbReference type="EMBL" id="KKZ74295.1"/>
    </source>
</evidence>
<protein>
    <submittedName>
        <fullName evidence="1">Uncharacterized protein</fullName>
    </submittedName>
</protein>